<dbReference type="PANTHER" id="PTHR35004">
    <property type="entry name" value="TRANSPOSASE RV3428C-RELATED"/>
    <property type="match status" value="1"/>
</dbReference>
<feature type="region of interest" description="Disordered" evidence="1">
    <location>
        <begin position="302"/>
        <end position="334"/>
    </location>
</feature>
<gene>
    <name evidence="3" type="primary">istA</name>
    <name evidence="3" type="ORF">O0S08_00065</name>
</gene>
<dbReference type="InterPro" id="IPR009057">
    <property type="entry name" value="Homeodomain-like_sf"/>
</dbReference>
<evidence type="ECO:0000313" key="3">
    <source>
        <dbReference type="EMBL" id="WAS94529.1"/>
    </source>
</evidence>
<evidence type="ECO:0000259" key="2">
    <source>
        <dbReference type="PROSITE" id="PS50994"/>
    </source>
</evidence>
<reference evidence="3" key="1">
    <citation type="submission" date="2022-11" db="EMBL/GenBank/DDBJ databases">
        <title>Minimal conservation of predation-associated metabolite biosynthetic gene clusters underscores biosynthetic potential of Myxococcota including descriptions for ten novel species: Archangium lansinium sp. nov., Myxococcus landrumus sp. nov., Nannocystis bai.</title>
        <authorList>
            <person name="Ahearne A."/>
            <person name="Stevens C."/>
            <person name="Dowd S."/>
        </authorList>
    </citation>
    <scope>NUCLEOTIDE SEQUENCE</scope>
    <source>
        <strain evidence="3">Fl3</strain>
    </source>
</reference>
<dbReference type="PROSITE" id="PS50994">
    <property type="entry name" value="INTEGRASE"/>
    <property type="match status" value="1"/>
</dbReference>
<dbReference type="InterPro" id="IPR001584">
    <property type="entry name" value="Integrase_cat-core"/>
</dbReference>
<organism evidence="3 4">
    <name type="scientific">Nannocystis punicea</name>
    <dbReference type="NCBI Taxonomy" id="2995304"/>
    <lineage>
        <taxon>Bacteria</taxon>
        <taxon>Pseudomonadati</taxon>
        <taxon>Myxococcota</taxon>
        <taxon>Polyangia</taxon>
        <taxon>Nannocystales</taxon>
        <taxon>Nannocystaceae</taxon>
        <taxon>Nannocystis</taxon>
    </lineage>
</organism>
<accession>A0ABY7H5H9</accession>
<dbReference type="NCBIfam" id="NF033546">
    <property type="entry name" value="transpos_IS21"/>
    <property type="match status" value="1"/>
</dbReference>
<dbReference type="SUPFAM" id="SSF46689">
    <property type="entry name" value="Homeodomain-like"/>
    <property type="match status" value="1"/>
</dbReference>
<protein>
    <submittedName>
        <fullName evidence="3">IS21 family transposase</fullName>
    </submittedName>
</protein>
<feature type="domain" description="Integrase catalytic" evidence="2">
    <location>
        <begin position="157"/>
        <end position="338"/>
    </location>
</feature>
<sequence>MPRWRRAHRPARAGAGADWPFEHALQDIAQEAGGMKRPNRTQVVVADAVAAQVLLLHRDGTSARAIARALGISRNTVRRLVAGHERRRHEGASALPSLPPPRASKLIAELLRQFPDITGQRVFEELRAKGYASGYTMVRERVQRERPRPPVISLPTPEYGPGEMAESDWSPYTIDFRTGRRKVHVFEYVLVYSRRKAYSIHAGEDVHALMEGHVQAFQRFGGVAAACKYDSQKAVVVGREGGQSIWNLRFVDFATYHEFTPPLCRLQHPNDKPRVERGFWEFERSYLNGRSFHDEADLAARLVGGPGPHGTRRPFGQDGRRARRGAGRSPHDARRCARRATRAAAECRPSRGVDLRLHAAAAGARQRRSPSNTVLTHALAGAPPKRCALRRTILRGAASALLLLPRPVALRLAGPVAMESASWIILSRDR</sequence>
<proteinExistence type="predicted"/>
<dbReference type="RefSeq" id="WP_269036866.1">
    <property type="nucleotide sequence ID" value="NZ_CP114040.1"/>
</dbReference>
<dbReference type="Proteomes" id="UP001164459">
    <property type="component" value="Chromosome"/>
</dbReference>
<dbReference type="Gene3D" id="1.10.10.60">
    <property type="entry name" value="Homeodomain-like"/>
    <property type="match status" value="1"/>
</dbReference>
<dbReference type="Pfam" id="PF13384">
    <property type="entry name" value="HTH_23"/>
    <property type="match status" value="1"/>
</dbReference>
<name>A0ABY7H5H9_9BACT</name>
<dbReference type="EMBL" id="CP114040">
    <property type="protein sequence ID" value="WAS94529.1"/>
    <property type="molecule type" value="Genomic_DNA"/>
</dbReference>
<keyword evidence="4" id="KW-1185">Reference proteome</keyword>
<evidence type="ECO:0000313" key="4">
    <source>
        <dbReference type="Proteomes" id="UP001164459"/>
    </source>
</evidence>
<evidence type="ECO:0000256" key="1">
    <source>
        <dbReference type="SAM" id="MobiDB-lite"/>
    </source>
</evidence>